<accession>A0ACB8BID4</accession>
<evidence type="ECO:0000313" key="2">
    <source>
        <dbReference type="Proteomes" id="UP000790709"/>
    </source>
</evidence>
<evidence type="ECO:0000313" key="1">
    <source>
        <dbReference type="EMBL" id="KAH7925626.1"/>
    </source>
</evidence>
<reference evidence="1" key="1">
    <citation type="journal article" date="2021" name="New Phytol.">
        <title>Evolutionary innovations through gain and loss of genes in the ectomycorrhizal Boletales.</title>
        <authorList>
            <person name="Wu G."/>
            <person name="Miyauchi S."/>
            <person name="Morin E."/>
            <person name="Kuo A."/>
            <person name="Drula E."/>
            <person name="Varga T."/>
            <person name="Kohler A."/>
            <person name="Feng B."/>
            <person name="Cao Y."/>
            <person name="Lipzen A."/>
            <person name="Daum C."/>
            <person name="Hundley H."/>
            <person name="Pangilinan J."/>
            <person name="Johnson J."/>
            <person name="Barry K."/>
            <person name="LaButti K."/>
            <person name="Ng V."/>
            <person name="Ahrendt S."/>
            <person name="Min B."/>
            <person name="Choi I.G."/>
            <person name="Park H."/>
            <person name="Plett J.M."/>
            <person name="Magnuson J."/>
            <person name="Spatafora J.W."/>
            <person name="Nagy L.G."/>
            <person name="Henrissat B."/>
            <person name="Grigoriev I.V."/>
            <person name="Yang Z.L."/>
            <person name="Xu J."/>
            <person name="Martin F.M."/>
        </authorList>
    </citation>
    <scope>NUCLEOTIDE SEQUENCE</scope>
    <source>
        <strain evidence="1">KUC20120723A-06</strain>
    </source>
</reference>
<dbReference type="EMBL" id="MU266398">
    <property type="protein sequence ID" value="KAH7925626.1"/>
    <property type="molecule type" value="Genomic_DNA"/>
</dbReference>
<gene>
    <name evidence="1" type="ORF">BV22DRAFT_1064546</name>
</gene>
<comment type="caution">
    <text evidence="1">The sequence shown here is derived from an EMBL/GenBank/DDBJ whole genome shotgun (WGS) entry which is preliminary data.</text>
</comment>
<dbReference type="Proteomes" id="UP000790709">
    <property type="component" value="Unassembled WGS sequence"/>
</dbReference>
<sequence>MAFSLTRPASPSRESHITHNNVGQDEDHLSSALHAALQNFTSSGPSVHHTSDHDMGKERERSGIEISVNSDCLALKGTGVDVEPTLLSGHVVLHLTESTSIKEITLQFRGKARLPAPASEPLSLNTSPQTYTICNHEWSFLEGEKRHSHTLKAGRHLFPFQLQLGGSLPSTIGTSLYGASVIYKLRAVAVRPGFGHNMQAALPISIIRSFAPEALEYQQTLEIENTWPEKLMYSIMIPHKAWAIGDKLTAIVKFSPLSKGVRVLTVVTNVNETTKLHGRGGIQEQTRSVATAKHEIVGGKAVPLIEQHHGHRVPLHGPHGSLSQSISPSVPTTPGLSSEDRTLSFGSLSATGQDLTLRQVPSVATSSSSHEGSSSMPTPPIPDSNTPSTSSGESLSHEESEIGEVDVVTQLNLTIPFAATPSHALEPITVSHRIRWSILMSNLDGHTSELRCSLPLHILDHRLLDESRSNTAATRRLVLGGHEVPQDEQEMELPSYTAHVRDRVANMYLPEAATMRVTNPWIHNGVSPTLMGENQSIPGAWTPSGASSPLHAHPVLSHLPHAPQSGTSTPLDWVNSELLLSLSNEAPPRPSTSTNGHSPAHSDPGSGPSSRPDSRLVSGRPSRAPSPERHLTLPSAANGTHETYVHNGSHASRNLHGLFNISMKPLTSLTSPGWLSSRSNSYNNLAALSPSADHGLRPHNYNSGHQTSRTAPQSPPAEHVPESSLWHRAFTEVPDYGVASRGFIGGVPPLTSMRGLPSYEEAERSLGDTDLASRLTLPLSRRPSHRSTPLSPQS</sequence>
<name>A0ACB8BID4_9AGAM</name>
<keyword evidence="2" id="KW-1185">Reference proteome</keyword>
<proteinExistence type="predicted"/>
<protein>
    <submittedName>
        <fullName evidence="1">Uncharacterized protein</fullName>
    </submittedName>
</protein>
<organism evidence="1 2">
    <name type="scientific">Leucogyrophana mollusca</name>
    <dbReference type="NCBI Taxonomy" id="85980"/>
    <lineage>
        <taxon>Eukaryota</taxon>
        <taxon>Fungi</taxon>
        <taxon>Dikarya</taxon>
        <taxon>Basidiomycota</taxon>
        <taxon>Agaricomycotina</taxon>
        <taxon>Agaricomycetes</taxon>
        <taxon>Agaricomycetidae</taxon>
        <taxon>Boletales</taxon>
        <taxon>Boletales incertae sedis</taxon>
        <taxon>Leucogyrophana</taxon>
    </lineage>
</organism>